<dbReference type="Pfam" id="PF16111">
    <property type="entry name" value="DUF4829"/>
    <property type="match status" value="1"/>
</dbReference>
<evidence type="ECO:0000313" key="3">
    <source>
        <dbReference type="EMBL" id="MBY0755327.1"/>
    </source>
</evidence>
<evidence type="ECO:0000256" key="1">
    <source>
        <dbReference type="SAM" id="Phobius"/>
    </source>
</evidence>
<dbReference type="Proteomes" id="UP001299068">
    <property type="component" value="Unassembled WGS sequence"/>
</dbReference>
<gene>
    <name evidence="3" type="ORF">K5V21_07640</name>
</gene>
<dbReference type="EMBL" id="JAIKTU010000005">
    <property type="protein sequence ID" value="MBY0755327.1"/>
    <property type="molecule type" value="Genomic_DNA"/>
</dbReference>
<accession>A0ABS7KXQ6</accession>
<keyword evidence="4" id="KW-1185">Reference proteome</keyword>
<keyword evidence="1" id="KW-0472">Membrane</keyword>
<dbReference type="RefSeq" id="WP_221860517.1">
    <property type="nucleotide sequence ID" value="NZ_JAIKTU010000005.1"/>
</dbReference>
<evidence type="ECO:0000259" key="2">
    <source>
        <dbReference type="Pfam" id="PF16111"/>
    </source>
</evidence>
<name>A0ABS7KXQ6_CLOSR</name>
<feature type="domain" description="DUF4829" evidence="2">
    <location>
        <begin position="35"/>
        <end position="150"/>
    </location>
</feature>
<sequence>MGKSFFRISKKKVFYIASIIIIFIGLCVFKYKMPENTIKKSFDYTNNKNLEKLLDCYTDRNKDSDFRLYNIKKVSLKKVELIKDEEMYNQYFSSGLGSINNISRNNIKIFNVDYHIEYNDENIEPQDSGDDSKYYNLIKENGSWKIDSIGNQ</sequence>
<dbReference type="InterPro" id="IPR032256">
    <property type="entry name" value="DUF4829"/>
</dbReference>
<comment type="caution">
    <text evidence="3">The sequence shown here is derived from an EMBL/GenBank/DDBJ whole genome shotgun (WGS) entry which is preliminary data.</text>
</comment>
<proteinExistence type="predicted"/>
<reference evidence="3 4" key="1">
    <citation type="journal article" date="2021" name="Cell Host Microbe">
        <title>in vivo commensal control of Clostridioides difficile virulence.</title>
        <authorList>
            <person name="Girinathan B.P."/>
            <person name="Dibenedetto N."/>
            <person name="Worley J.N."/>
            <person name="Peltier J."/>
            <person name="Arrieta-Ortiz M.L."/>
            <person name="Rupa Christinal Immanuel S."/>
            <person name="Lavin R."/>
            <person name="Delaney M.L."/>
            <person name="Cummins C."/>
            <person name="Hoffmann M."/>
            <person name="Luo Y."/>
            <person name="Gonzalez-Escalona N."/>
            <person name="Allard M."/>
            <person name="Onderdonk A.B."/>
            <person name="Gerber G.K."/>
            <person name="Sonenshein A.L."/>
            <person name="Baliga N."/>
            <person name="Dupuy B."/>
            <person name="Bry L."/>
        </authorList>
    </citation>
    <scope>NUCLEOTIDE SEQUENCE [LARGE SCALE GENOMIC DNA]</scope>
    <source>
        <strain evidence="3 4">DSM 599</strain>
    </source>
</reference>
<feature type="transmembrane region" description="Helical" evidence="1">
    <location>
        <begin position="12"/>
        <end position="31"/>
    </location>
</feature>
<organism evidence="3 4">
    <name type="scientific">Clostridium sardiniense</name>
    <name type="common">Clostridium absonum</name>
    <dbReference type="NCBI Taxonomy" id="29369"/>
    <lineage>
        <taxon>Bacteria</taxon>
        <taxon>Bacillati</taxon>
        <taxon>Bacillota</taxon>
        <taxon>Clostridia</taxon>
        <taxon>Eubacteriales</taxon>
        <taxon>Clostridiaceae</taxon>
        <taxon>Clostridium</taxon>
    </lineage>
</organism>
<evidence type="ECO:0000313" key="4">
    <source>
        <dbReference type="Proteomes" id="UP001299068"/>
    </source>
</evidence>
<keyword evidence="1" id="KW-0812">Transmembrane</keyword>
<keyword evidence="1" id="KW-1133">Transmembrane helix</keyword>
<protein>
    <submittedName>
        <fullName evidence="3">DUF4829 domain-containing protein</fullName>
    </submittedName>
</protein>